<proteinExistence type="predicted"/>
<dbReference type="InterPro" id="IPR039331">
    <property type="entry name" value="PAPs-like"/>
</dbReference>
<dbReference type="Gene3D" id="3.60.21.10">
    <property type="match status" value="1"/>
</dbReference>
<evidence type="ECO:0000313" key="4">
    <source>
        <dbReference type="EMBL" id="RZF54632.1"/>
    </source>
</evidence>
<dbReference type="InterPro" id="IPR004843">
    <property type="entry name" value="Calcineurin-like_PHP"/>
</dbReference>
<dbReference type="GO" id="GO:0003993">
    <property type="term" value="F:acid phosphatase activity"/>
    <property type="evidence" value="ECO:0007669"/>
    <property type="project" value="InterPro"/>
</dbReference>
<dbReference type="SUPFAM" id="SSF56300">
    <property type="entry name" value="Metallo-dependent phosphatases"/>
    <property type="match status" value="1"/>
</dbReference>
<comment type="caution">
    <text evidence="4">The sequence shown here is derived from an EMBL/GenBank/DDBJ whole genome shotgun (WGS) entry which is preliminary data.</text>
</comment>
<feature type="domain" description="Calcineurin-like phosphoesterase" evidence="3">
    <location>
        <begin position="126"/>
        <end position="341"/>
    </location>
</feature>
<feature type="chain" id="PRO_5020376829" description="Calcineurin-like phosphoesterase domain-containing protein" evidence="2">
    <location>
        <begin position="26"/>
        <end position="762"/>
    </location>
</feature>
<accession>A0A4Q6XAV3</accession>
<evidence type="ECO:0000259" key="3">
    <source>
        <dbReference type="Pfam" id="PF00149"/>
    </source>
</evidence>
<organism evidence="4 5">
    <name type="scientific">Acinetobacter halotolerans</name>
    <dbReference type="NCBI Taxonomy" id="1752076"/>
    <lineage>
        <taxon>Bacteria</taxon>
        <taxon>Pseudomonadati</taxon>
        <taxon>Pseudomonadota</taxon>
        <taxon>Gammaproteobacteria</taxon>
        <taxon>Moraxellales</taxon>
        <taxon>Moraxellaceae</taxon>
        <taxon>Acinetobacter</taxon>
    </lineage>
</organism>
<dbReference type="CDD" id="cd00063">
    <property type="entry name" value="FN3"/>
    <property type="match status" value="1"/>
</dbReference>
<evidence type="ECO:0000256" key="2">
    <source>
        <dbReference type="SAM" id="SignalP"/>
    </source>
</evidence>
<evidence type="ECO:0000313" key="5">
    <source>
        <dbReference type="Proteomes" id="UP000292110"/>
    </source>
</evidence>
<dbReference type="Gene3D" id="2.60.120.260">
    <property type="entry name" value="Galactose-binding domain-like"/>
    <property type="match status" value="1"/>
</dbReference>
<dbReference type="Pfam" id="PF00149">
    <property type="entry name" value="Metallophos"/>
    <property type="match status" value="1"/>
</dbReference>
<dbReference type="AlphaFoldDB" id="A0A4Q6XAV3"/>
<dbReference type="RefSeq" id="WP_130161502.1">
    <property type="nucleotide sequence ID" value="NZ_SGIM01000003.1"/>
</dbReference>
<reference evidence="4 5" key="1">
    <citation type="submission" date="2019-02" db="EMBL/GenBank/DDBJ databases">
        <title>The draft genome of Acinetobacter halotolerans strain JCM 31009.</title>
        <authorList>
            <person name="Qin J."/>
            <person name="Feng Y."/>
            <person name="Nemec A."/>
            <person name="Zong Z."/>
        </authorList>
    </citation>
    <scope>NUCLEOTIDE SEQUENCE [LARGE SCALE GENOMIC DNA]</scope>
    <source>
        <strain evidence="4 5">JCM 31009</strain>
    </source>
</reference>
<dbReference type="PANTHER" id="PTHR22953:SF153">
    <property type="entry name" value="PURPLE ACID PHOSPHATASE"/>
    <property type="match status" value="1"/>
</dbReference>
<keyword evidence="5" id="KW-1185">Reference proteome</keyword>
<sequence length="762" mass="82482">MIELKRSSILLSMILGLAWEQGASAAPTLTVAPYLQSPTNTTMTIGLEVPSGSAQPVVEYRLLGTTGAFQSQNMTLAPNSSTVYETRLTGLQTSTNYEYRIKVAGDPTALSRFKTWPTKGMNTAGKFIVISDPQASFSNSVAVFNRIVSQVIAQQCGGVAVNCTDQFNGILIAGDLTENGGNRTHWRSQFFAPLTPLMANVPLIAVPGNHDVLGDGELKNYLEYFSNPSNGSSNYPEQWFDLQYGTMRILGLNTNPSDQRQGIFNRQALDTQLSWLDQQIAQAKTDSQTQSVFAVFHHPCLSELWRQGETIGACEIVGRLENFSSQTNKLSGHIFGHTHAYSRGHSMNVPHLWLNSATIGGNTEDMVNASDLKDYHNFAVSRNEFGIVLMDVSAVPSQGITLNRYSLQGVPHNATLTAINNGVLSLVDTQTMAVGSNAAAVGVAPLTSVMPSTAVELVGVSNGITPEEMHWQFSKQSNFSGTVFDVWGNDTRDSNIYIDAQKAMIDTQAGKSILRLKLSEILNKAPISVGGDDYYRVQKPNWYQMSNFPTPAVPEQMTLNNGDVWYFRARARDTSLRWSDWSLSNSFTVAASNATWSNNLVSNGGAEGSMSSWTRATGYMQAITAAQNGGTIAYDGSYYFAGGGFGGTASSGTDAMYQNINMSSYATIIDQGSAVVRYSAAMRGWAGQSDTPSMYIEFYNANGVKLATSSTLSSATATWTVKSSTMTVPMGTRSIRVHAKAVRTGGNDNDGYLDNIGVEIMQ</sequence>
<dbReference type="EMBL" id="SGIM01000003">
    <property type="protein sequence ID" value="RZF54632.1"/>
    <property type="molecule type" value="Genomic_DNA"/>
</dbReference>
<dbReference type="InterPro" id="IPR003961">
    <property type="entry name" value="FN3_dom"/>
</dbReference>
<protein>
    <recommendedName>
        <fullName evidence="3">Calcineurin-like phosphoesterase domain-containing protein</fullName>
    </recommendedName>
</protein>
<name>A0A4Q6XAV3_9GAMM</name>
<dbReference type="PANTHER" id="PTHR22953">
    <property type="entry name" value="ACID PHOSPHATASE RELATED"/>
    <property type="match status" value="1"/>
</dbReference>
<dbReference type="Proteomes" id="UP000292110">
    <property type="component" value="Unassembled WGS sequence"/>
</dbReference>
<dbReference type="InterPro" id="IPR029052">
    <property type="entry name" value="Metallo-depent_PP-like"/>
</dbReference>
<evidence type="ECO:0000256" key="1">
    <source>
        <dbReference type="ARBA" id="ARBA00022729"/>
    </source>
</evidence>
<gene>
    <name evidence="4" type="ORF">EXE30_05255</name>
</gene>
<keyword evidence="1 2" id="KW-0732">Signal</keyword>
<feature type="signal peptide" evidence="2">
    <location>
        <begin position="1"/>
        <end position="25"/>
    </location>
</feature>